<accession>A0ABW0M689</accession>
<keyword evidence="1" id="KW-0732">Signal</keyword>
<evidence type="ECO:0000313" key="2">
    <source>
        <dbReference type="EMBL" id="MFC5472461.1"/>
    </source>
</evidence>
<keyword evidence="3" id="KW-1185">Reference proteome</keyword>
<evidence type="ECO:0000256" key="1">
    <source>
        <dbReference type="SAM" id="SignalP"/>
    </source>
</evidence>
<feature type="chain" id="PRO_5046321215" description="Lipocalin-like domain-containing protein" evidence="1">
    <location>
        <begin position="20"/>
        <end position="144"/>
    </location>
</feature>
<dbReference type="Proteomes" id="UP001596045">
    <property type="component" value="Unassembled WGS sequence"/>
</dbReference>
<sequence length="144" mass="16634">MKLIITFLFTLLVSPAAFAETLHSNIFGYWKVIALMDATPTTSLSFVQAKQMVGSYLIITPDSVDFNGETCLKPKFEENIEDARKYFDYSYRMNPRNLHLPKQIATIKMKCSNITNMNDIYIKGKDKIIFFFNDFFFSAIRVSI</sequence>
<evidence type="ECO:0000313" key="3">
    <source>
        <dbReference type="Proteomes" id="UP001596045"/>
    </source>
</evidence>
<evidence type="ECO:0008006" key="4">
    <source>
        <dbReference type="Google" id="ProtNLM"/>
    </source>
</evidence>
<dbReference type="RefSeq" id="WP_378993923.1">
    <property type="nucleotide sequence ID" value="NZ_JBHSMT010000004.1"/>
</dbReference>
<proteinExistence type="predicted"/>
<gene>
    <name evidence="2" type="ORF">ACFPM8_00670</name>
</gene>
<feature type="signal peptide" evidence="1">
    <location>
        <begin position="1"/>
        <end position="19"/>
    </location>
</feature>
<comment type="caution">
    <text evidence="2">The sequence shown here is derived from an EMBL/GenBank/DDBJ whole genome shotgun (WGS) entry which is preliminary data.</text>
</comment>
<dbReference type="EMBL" id="JBHSMT010000004">
    <property type="protein sequence ID" value="MFC5472461.1"/>
    <property type="molecule type" value="Genomic_DNA"/>
</dbReference>
<name>A0ABW0M689_9BURK</name>
<organism evidence="2 3">
    <name type="scientific">Paraherbaspirillum soli</name>
    <dbReference type="NCBI Taxonomy" id="631222"/>
    <lineage>
        <taxon>Bacteria</taxon>
        <taxon>Pseudomonadati</taxon>
        <taxon>Pseudomonadota</taxon>
        <taxon>Betaproteobacteria</taxon>
        <taxon>Burkholderiales</taxon>
        <taxon>Oxalobacteraceae</taxon>
        <taxon>Paraherbaspirillum</taxon>
    </lineage>
</organism>
<reference evidence="3" key="1">
    <citation type="journal article" date="2019" name="Int. J. Syst. Evol. Microbiol.">
        <title>The Global Catalogue of Microorganisms (GCM) 10K type strain sequencing project: providing services to taxonomists for standard genome sequencing and annotation.</title>
        <authorList>
            <consortium name="The Broad Institute Genomics Platform"/>
            <consortium name="The Broad Institute Genome Sequencing Center for Infectious Disease"/>
            <person name="Wu L."/>
            <person name="Ma J."/>
        </authorList>
    </citation>
    <scope>NUCLEOTIDE SEQUENCE [LARGE SCALE GENOMIC DNA]</scope>
    <source>
        <strain evidence="3">JCM 17066</strain>
    </source>
</reference>
<protein>
    <recommendedName>
        <fullName evidence="4">Lipocalin-like domain-containing protein</fullName>
    </recommendedName>
</protein>